<evidence type="ECO:0000313" key="2">
    <source>
        <dbReference type="EMBL" id="WUS60578.1"/>
    </source>
</evidence>
<protein>
    <submittedName>
        <fullName evidence="2">Tetratricopeptide repeat protein</fullName>
    </submittedName>
</protein>
<dbReference type="Gene3D" id="1.25.40.10">
    <property type="entry name" value="Tetratricopeptide repeat domain"/>
    <property type="match status" value="1"/>
</dbReference>
<proteinExistence type="predicted"/>
<evidence type="ECO:0000256" key="1">
    <source>
        <dbReference type="SAM" id="MobiDB-lite"/>
    </source>
</evidence>
<sequence>MVAEAGFAYGAIGADIHVFGDGTPVYLLQNWRPEDPADGGWLRELPSRMLNARWEVVGFTGRAGELAALRSWCADGPRLAVRWLHAPGGQGKTRLAAQLARELAAEGWKTVTATEGPGTVLPPPGSQDLRLDGAAGLLLLVDYADRWPLSHLTWLLSNALLHPPTVPARVLMIARDTGPWPAVRAALANHRAGTSSQALAALDELDERAGRAAGDDPSGLRGRMFLAARDGFAAQYHYQAPPGETAPPPWLDGPEFGLTLAVHMAALVSVDARVTGRRAPTDMAGLTLYLLDREHLHWARRQRDGTHRIGGRESPGPSWTTPPEVMNRVVFTASLTGPLTPPAGAEVIGHLDLALPADRVLADHASCYPPADPARATVLEPLHPDRLAEDFSALTLPGHLADYPAGPWAPRILRLLTEGLPPPGWTRRSVNLLAAAADRWPHVGAEHLFPLLRERPELAVEAGSSALSALAALPGAPLDLLEAVESCLPGHELTDLAPGVADLAGTLARRRLARTDDPATRAAIHARLAVALTGAGRYRENLAALQEAAALYRPLVQANPEAFEAKFAMVLTNLGTRLGRYGRQQEALAVSREAVDIARRVGWLDADAPVSAGGALLVNLASRLRAAGRTAEALETEHRAFEIFWQLSRTDPAEDIHLAPCLVNLASLLPAAYLQGRGALAALEQSVALYRRLAADDPPRHEASLAYALTVLAGRIVSYHQLAEAIAKVMPDSARRPPVTPGWRQRAVDLATEAVAVDRRLVTANPGVLELQLADGLQVLYTTLVAADRPAEAAAALRESTLVRSRLADPASAVATDPDEDREPADRPAHTMAGARAGVTLFAYLTETDPQRYRADLAEALDQVAAVAAFDRDGLPDREAVLPHWRRLADEDLPAHGPGLVRALALICAIQGNAGLHEAAARTAGESERWSARIAAVEEEKERRRQAPRIPWGSAEEIDREARRLTAAGDGAALWTLALSVPLADGIRLARAVLQHLPPPGAAARSLAERLSAAQPPAFPSPAAVAAPRTALPTYYGDGEGISFAHGRPALTLRGTQADGSWGISALDLTSGRLRRLHRGDRHEWMSVACLGPRLAVGLRGLPHPPDLELVLLGRGREQRLAWGDALRGARVAATAEGYVVGLGLMRSVLVGVGGDFPVSVPMADTGLRRCDCLAVDPTGTRIALADGHRIVVAALPEARVIAAAESAGALEPVFLGPDQLFTAGANGGLRRWELHGDELLPAGEVATPILEHLFAVPAWRVVGGWAFARPHFFDPWTLQPVPEPPATAAFQEPTMTWKPSTDGRFVAHGGWPPQSEAQDGPRTVHHDLQHPLAWLARPAAAITPADLPALEDAARRADRRLRPLLRLLRDVCVHRQLPGGAAG</sequence>
<dbReference type="SUPFAM" id="SSF48452">
    <property type="entry name" value="TPR-like"/>
    <property type="match status" value="1"/>
</dbReference>
<dbReference type="EMBL" id="CP108482">
    <property type="protein sequence ID" value="WUS60578.1"/>
    <property type="molecule type" value="Genomic_DNA"/>
</dbReference>
<name>A0ABZ1WI81_9ACTN</name>
<feature type="region of interest" description="Disordered" evidence="1">
    <location>
        <begin position="808"/>
        <end position="829"/>
    </location>
</feature>
<keyword evidence="3" id="KW-1185">Reference proteome</keyword>
<gene>
    <name evidence="2" type="ORF">OG469_36890</name>
</gene>
<dbReference type="Proteomes" id="UP001432014">
    <property type="component" value="Chromosome"/>
</dbReference>
<dbReference type="RefSeq" id="WP_329493316.1">
    <property type="nucleotide sequence ID" value="NZ_CP108460.1"/>
</dbReference>
<accession>A0ABZ1WI81</accession>
<dbReference type="InterPro" id="IPR011990">
    <property type="entry name" value="TPR-like_helical_dom_sf"/>
</dbReference>
<evidence type="ECO:0000313" key="3">
    <source>
        <dbReference type="Proteomes" id="UP001432014"/>
    </source>
</evidence>
<reference evidence="2 3" key="1">
    <citation type="submission" date="2022-10" db="EMBL/GenBank/DDBJ databases">
        <title>The complete genomes of actinobacterial strains from the NBC collection.</title>
        <authorList>
            <person name="Joergensen T.S."/>
            <person name="Alvarez Arevalo M."/>
            <person name="Sterndorff E.B."/>
            <person name="Faurdal D."/>
            <person name="Vuksanovic O."/>
            <person name="Mourched A.-S."/>
            <person name="Charusanti P."/>
            <person name="Shaw S."/>
            <person name="Blin K."/>
            <person name="Weber T."/>
        </authorList>
    </citation>
    <scope>NUCLEOTIDE SEQUENCE [LARGE SCALE GENOMIC DNA]</scope>
    <source>
        <strain evidence="2 3">NBC_01247</strain>
    </source>
</reference>
<organism evidence="2 3">
    <name type="scientific">Kitasatospora herbaricolor</name>
    <dbReference type="NCBI Taxonomy" id="68217"/>
    <lineage>
        <taxon>Bacteria</taxon>
        <taxon>Bacillati</taxon>
        <taxon>Actinomycetota</taxon>
        <taxon>Actinomycetes</taxon>
        <taxon>Kitasatosporales</taxon>
        <taxon>Streptomycetaceae</taxon>
        <taxon>Kitasatospora</taxon>
    </lineage>
</organism>